<accession>A0A5B2TBB9</accession>
<dbReference type="FunFam" id="3.90.550.10:FF:000170">
    <property type="entry name" value="Dolichol-phosphate mannosyltransferase"/>
    <property type="match status" value="1"/>
</dbReference>
<dbReference type="Proteomes" id="UP000322110">
    <property type="component" value="Unassembled WGS sequence"/>
</dbReference>
<evidence type="ECO:0000256" key="5">
    <source>
        <dbReference type="ARBA" id="ARBA00022985"/>
    </source>
</evidence>
<dbReference type="Pfam" id="PF00535">
    <property type="entry name" value="Glycos_transf_2"/>
    <property type="match status" value="1"/>
</dbReference>
<dbReference type="GO" id="GO:0009103">
    <property type="term" value="P:lipopolysaccharide biosynthetic process"/>
    <property type="evidence" value="ECO:0007669"/>
    <property type="project" value="UniProtKB-KW"/>
</dbReference>
<feature type="domain" description="Glycosyltransferase 2-like" evidence="8">
    <location>
        <begin position="25"/>
        <end position="188"/>
    </location>
</feature>
<proteinExistence type="predicted"/>
<keyword evidence="7" id="KW-0472">Membrane</keyword>
<keyword evidence="10" id="KW-1185">Reference proteome</keyword>
<dbReference type="AlphaFoldDB" id="A0A5B2TBB9"/>
<dbReference type="Gene3D" id="3.90.550.10">
    <property type="entry name" value="Spore Coat Polysaccharide Biosynthesis Protein SpsA, Chain A"/>
    <property type="match status" value="1"/>
</dbReference>
<dbReference type="InterPro" id="IPR001173">
    <property type="entry name" value="Glyco_trans_2-like"/>
</dbReference>
<reference evidence="9 10" key="1">
    <citation type="journal article" date="2015" name="Int. J. Syst. Evol. Microbiol.">
        <title>Roseomonas oryzae sp. nov., isolated from paddy rhizosphere soil.</title>
        <authorList>
            <person name="Ramaprasad E.V."/>
            <person name="Sasikala Ch."/>
            <person name="Ramana Ch.V."/>
        </authorList>
    </citation>
    <scope>NUCLEOTIDE SEQUENCE [LARGE SCALE GENOMIC DNA]</scope>
    <source>
        <strain evidence="9 10">KCTC 42542</strain>
    </source>
</reference>
<name>A0A5B2TBB9_9PROT</name>
<evidence type="ECO:0000313" key="10">
    <source>
        <dbReference type="Proteomes" id="UP000322110"/>
    </source>
</evidence>
<evidence type="ECO:0000313" key="9">
    <source>
        <dbReference type="EMBL" id="KAA2211786.1"/>
    </source>
</evidence>
<keyword evidence="1" id="KW-1003">Cell membrane</keyword>
<keyword evidence="6" id="KW-1133">Transmembrane helix</keyword>
<dbReference type="SUPFAM" id="SSF53448">
    <property type="entry name" value="Nucleotide-diphospho-sugar transferases"/>
    <property type="match status" value="1"/>
</dbReference>
<dbReference type="GO" id="GO:0005886">
    <property type="term" value="C:plasma membrane"/>
    <property type="evidence" value="ECO:0007669"/>
    <property type="project" value="TreeGrafter"/>
</dbReference>
<dbReference type="InterPro" id="IPR029044">
    <property type="entry name" value="Nucleotide-diphossugar_trans"/>
</dbReference>
<sequence>MSDLARPSVAAPPGPAIVAEPPALSVVVPVRNEAPNVGPLVAEISAALVGVAHEIIYVNDGSSDDTGAVLAALAASTPTLRVLTHAASCGQSAAIVSGVRAAAGAWIATLDGDGQNDPADIPALWRFAQAESRPDLPPLMVAGWRTTRRDNQVKRLSSRLANRIRARLLGDATPDTGCGLKLFPRALFLSLPAFDHMHRFLPALVLRQGGRVVSRPVNHRPRMRGQSNYGTLDRLAVGMVDILGVMWLQRRWKRPQLRP</sequence>
<dbReference type="InterPro" id="IPR050256">
    <property type="entry name" value="Glycosyltransferase_2"/>
</dbReference>
<dbReference type="RefSeq" id="WP_149813655.1">
    <property type="nucleotide sequence ID" value="NZ_VUKA01000015.1"/>
</dbReference>
<evidence type="ECO:0000256" key="2">
    <source>
        <dbReference type="ARBA" id="ARBA00022676"/>
    </source>
</evidence>
<keyword evidence="4" id="KW-0812">Transmembrane</keyword>
<comment type="caution">
    <text evidence="9">The sequence shown here is derived from an EMBL/GenBank/DDBJ whole genome shotgun (WGS) entry which is preliminary data.</text>
</comment>
<evidence type="ECO:0000256" key="7">
    <source>
        <dbReference type="ARBA" id="ARBA00023136"/>
    </source>
</evidence>
<dbReference type="PANTHER" id="PTHR48090">
    <property type="entry name" value="UNDECAPRENYL-PHOSPHATE 4-DEOXY-4-FORMAMIDO-L-ARABINOSE TRANSFERASE-RELATED"/>
    <property type="match status" value="1"/>
</dbReference>
<dbReference type="OrthoDB" id="9807795at2"/>
<dbReference type="GO" id="GO:0099621">
    <property type="term" value="F:undecaprenyl-phosphate 4-deoxy-4-formamido-L-arabinose transferase activity"/>
    <property type="evidence" value="ECO:0007669"/>
    <property type="project" value="TreeGrafter"/>
</dbReference>
<evidence type="ECO:0000256" key="3">
    <source>
        <dbReference type="ARBA" id="ARBA00022679"/>
    </source>
</evidence>
<evidence type="ECO:0000256" key="4">
    <source>
        <dbReference type="ARBA" id="ARBA00022692"/>
    </source>
</evidence>
<evidence type="ECO:0000256" key="6">
    <source>
        <dbReference type="ARBA" id="ARBA00022989"/>
    </source>
</evidence>
<gene>
    <name evidence="9" type="ORF">F0Q34_18065</name>
</gene>
<keyword evidence="2" id="KW-0328">Glycosyltransferase</keyword>
<keyword evidence="3 9" id="KW-0808">Transferase</keyword>
<dbReference type="PANTHER" id="PTHR48090:SF3">
    <property type="entry name" value="UNDECAPRENYL-PHOSPHATE 4-DEOXY-4-FORMAMIDO-L-ARABINOSE TRANSFERASE"/>
    <property type="match status" value="1"/>
</dbReference>
<dbReference type="CDD" id="cd04187">
    <property type="entry name" value="DPM1_like_bac"/>
    <property type="match status" value="1"/>
</dbReference>
<organism evidence="9 10">
    <name type="scientific">Teichococcus oryzae</name>
    <dbReference type="NCBI Taxonomy" id="1608942"/>
    <lineage>
        <taxon>Bacteria</taxon>
        <taxon>Pseudomonadati</taxon>
        <taxon>Pseudomonadota</taxon>
        <taxon>Alphaproteobacteria</taxon>
        <taxon>Acetobacterales</taxon>
        <taxon>Roseomonadaceae</taxon>
        <taxon>Roseomonas</taxon>
    </lineage>
</organism>
<evidence type="ECO:0000259" key="8">
    <source>
        <dbReference type="Pfam" id="PF00535"/>
    </source>
</evidence>
<keyword evidence="5" id="KW-0448">Lipopolysaccharide biosynthesis</keyword>
<evidence type="ECO:0000256" key="1">
    <source>
        <dbReference type="ARBA" id="ARBA00022475"/>
    </source>
</evidence>
<protein>
    <submittedName>
        <fullName evidence="9">Glycosyltransferase family 2 protein</fullName>
    </submittedName>
</protein>
<dbReference type="EMBL" id="VUKA01000015">
    <property type="protein sequence ID" value="KAA2211786.1"/>
    <property type="molecule type" value="Genomic_DNA"/>
</dbReference>